<protein>
    <submittedName>
        <fullName evidence="4">TetR/AcrR family transcriptional regulator</fullName>
    </submittedName>
</protein>
<keyword evidence="5" id="KW-1185">Reference proteome</keyword>
<dbReference type="GO" id="GO:0003700">
    <property type="term" value="F:DNA-binding transcription factor activity"/>
    <property type="evidence" value="ECO:0007669"/>
    <property type="project" value="TreeGrafter"/>
</dbReference>
<evidence type="ECO:0000313" key="5">
    <source>
        <dbReference type="Proteomes" id="UP000286208"/>
    </source>
</evidence>
<reference evidence="4 5" key="1">
    <citation type="submission" date="2018-11" db="EMBL/GenBank/DDBJ databases">
        <title>Rhodococcus spongicola sp. nov. and Rhodococcus xishaensis sp. nov. from marine sponges.</title>
        <authorList>
            <person name="Li L."/>
            <person name="Lin H.W."/>
        </authorList>
    </citation>
    <scope>NUCLEOTIDE SEQUENCE [LARGE SCALE GENOMIC DNA]</scope>
    <source>
        <strain evidence="4 5">CCTCC AB2014297</strain>
    </source>
</reference>
<evidence type="ECO:0000313" key="4">
    <source>
        <dbReference type="EMBL" id="RVW10718.1"/>
    </source>
</evidence>
<dbReference type="PRINTS" id="PR00455">
    <property type="entry name" value="HTHTETR"/>
</dbReference>
<dbReference type="PROSITE" id="PS01081">
    <property type="entry name" value="HTH_TETR_1"/>
    <property type="match status" value="1"/>
</dbReference>
<dbReference type="InterPro" id="IPR001647">
    <property type="entry name" value="HTH_TetR"/>
</dbReference>
<dbReference type="Proteomes" id="UP000286208">
    <property type="component" value="Unassembled WGS sequence"/>
</dbReference>
<evidence type="ECO:0000256" key="1">
    <source>
        <dbReference type="ARBA" id="ARBA00023125"/>
    </source>
</evidence>
<dbReference type="Gene3D" id="1.10.10.60">
    <property type="entry name" value="Homeodomain-like"/>
    <property type="match status" value="1"/>
</dbReference>
<dbReference type="SUPFAM" id="SSF46689">
    <property type="entry name" value="Homeodomain-like"/>
    <property type="match status" value="1"/>
</dbReference>
<dbReference type="OrthoDB" id="63332at2"/>
<comment type="caution">
    <text evidence="4">The sequence shown here is derived from an EMBL/GenBank/DDBJ whole genome shotgun (WGS) entry which is preliminary data.</text>
</comment>
<dbReference type="PANTHER" id="PTHR30055:SF226">
    <property type="entry name" value="HTH-TYPE TRANSCRIPTIONAL REGULATOR PKSA"/>
    <property type="match status" value="1"/>
</dbReference>
<gene>
    <name evidence="4" type="ORF">EGT67_06105</name>
</gene>
<feature type="domain" description="HTH tetR-type" evidence="3">
    <location>
        <begin position="14"/>
        <end position="74"/>
    </location>
</feature>
<feature type="DNA-binding region" description="H-T-H motif" evidence="2">
    <location>
        <begin position="37"/>
        <end position="56"/>
    </location>
</feature>
<name>A0A3S3D1C3_9NOCA</name>
<organism evidence="4 5">
    <name type="scientific">Prescottella agglutinans</name>
    <dbReference type="NCBI Taxonomy" id="1644129"/>
    <lineage>
        <taxon>Bacteria</taxon>
        <taxon>Bacillati</taxon>
        <taxon>Actinomycetota</taxon>
        <taxon>Actinomycetes</taxon>
        <taxon>Mycobacteriales</taxon>
        <taxon>Nocardiaceae</taxon>
        <taxon>Prescottella</taxon>
    </lineage>
</organism>
<dbReference type="Pfam" id="PF00440">
    <property type="entry name" value="TetR_N"/>
    <property type="match status" value="1"/>
</dbReference>
<sequence length="202" mass="20651">MAYRRTPAVEARLAAQRDAIFEAAVAVLSESGYQGLTIASVANRAQVATGTVYSHFDGKSDLVVAVFREIVGREVAAVNAAAGPGRSAGERIAAVIETFGGRAMRNPKLAYTLLAEPVDAAVDAERLIFRRTFADAFAAAVAAGVAAGELAPQNVPLVAASLVGATAEVLAGPLASGHDAPGVIDDLVRFALTAVGVVPVKR</sequence>
<dbReference type="InterPro" id="IPR036271">
    <property type="entry name" value="Tet_transcr_reg_TetR-rel_C_sf"/>
</dbReference>
<accession>A0A3S3D1C3</accession>
<evidence type="ECO:0000256" key="2">
    <source>
        <dbReference type="PROSITE-ProRule" id="PRU00335"/>
    </source>
</evidence>
<dbReference type="InterPro" id="IPR023772">
    <property type="entry name" value="DNA-bd_HTH_TetR-type_CS"/>
</dbReference>
<dbReference type="AlphaFoldDB" id="A0A3S3D1C3"/>
<dbReference type="RefSeq" id="WP_127915158.1">
    <property type="nucleotide sequence ID" value="NZ_RKLP01000002.1"/>
</dbReference>
<dbReference type="SUPFAM" id="SSF48498">
    <property type="entry name" value="Tetracyclin repressor-like, C-terminal domain"/>
    <property type="match status" value="1"/>
</dbReference>
<dbReference type="PANTHER" id="PTHR30055">
    <property type="entry name" value="HTH-TYPE TRANSCRIPTIONAL REGULATOR RUTR"/>
    <property type="match status" value="1"/>
</dbReference>
<dbReference type="PROSITE" id="PS50977">
    <property type="entry name" value="HTH_TETR_2"/>
    <property type="match status" value="1"/>
</dbReference>
<keyword evidence="1 2" id="KW-0238">DNA-binding</keyword>
<dbReference type="EMBL" id="RKLP01000002">
    <property type="protein sequence ID" value="RVW10718.1"/>
    <property type="molecule type" value="Genomic_DNA"/>
</dbReference>
<dbReference type="GO" id="GO:0000976">
    <property type="term" value="F:transcription cis-regulatory region binding"/>
    <property type="evidence" value="ECO:0007669"/>
    <property type="project" value="TreeGrafter"/>
</dbReference>
<evidence type="ECO:0000259" key="3">
    <source>
        <dbReference type="PROSITE" id="PS50977"/>
    </source>
</evidence>
<proteinExistence type="predicted"/>
<dbReference type="InterPro" id="IPR050109">
    <property type="entry name" value="HTH-type_TetR-like_transc_reg"/>
</dbReference>
<dbReference type="Gene3D" id="1.10.357.10">
    <property type="entry name" value="Tetracycline Repressor, domain 2"/>
    <property type="match status" value="1"/>
</dbReference>
<dbReference type="InterPro" id="IPR009057">
    <property type="entry name" value="Homeodomain-like_sf"/>
</dbReference>